<organism evidence="3 4">
    <name type="scientific">Nonomuraea longispora</name>
    <dbReference type="NCBI Taxonomy" id="1848320"/>
    <lineage>
        <taxon>Bacteria</taxon>
        <taxon>Bacillati</taxon>
        <taxon>Actinomycetota</taxon>
        <taxon>Actinomycetes</taxon>
        <taxon>Streptosporangiales</taxon>
        <taxon>Streptosporangiaceae</taxon>
        <taxon>Nonomuraea</taxon>
    </lineage>
</organism>
<dbReference type="AlphaFoldDB" id="A0A4R4NKP7"/>
<dbReference type="Proteomes" id="UP000295157">
    <property type="component" value="Unassembled WGS sequence"/>
</dbReference>
<comment type="caution">
    <text evidence="3">The sequence shown here is derived from an EMBL/GenBank/DDBJ whole genome shotgun (WGS) entry which is preliminary data.</text>
</comment>
<dbReference type="EMBL" id="SMJZ01000015">
    <property type="protein sequence ID" value="TDC09735.1"/>
    <property type="molecule type" value="Genomic_DNA"/>
</dbReference>
<dbReference type="GO" id="GO:0080120">
    <property type="term" value="P:CAAX-box protein maturation"/>
    <property type="evidence" value="ECO:0007669"/>
    <property type="project" value="UniProtKB-ARBA"/>
</dbReference>
<proteinExistence type="predicted"/>
<dbReference type="InterPro" id="IPR003675">
    <property type="entry name" value="Rce1/LyrA-like_dom"/>
</dbReference>
<keyword evidence="4" id="KW-1185">Reference proteome</keyword>
<name>A0A4R4NKP7_9ACTN</name>
<evidence type="ECO:0000313" key="3">
    <source>
        <dbReference type="EMBL" id="TDC09735.1"/>
    </source>
</evidence>
<evidence type="ECO:0000313" key="4">
    <source>
        <dbReference type="Proteomes" id="UP000295157"/>
    </source>
</evidence>
<feature type="transmembrane region" description="Helical" evidence="1">
    <location>
        <begin position="114"/>
        <end position="133"/>
    </location>
</feature>
<protein>
    <submittedName>
        <fullName evidence="3">CPBP family intramembrane metalloprotease</fullName>
    </submittedName>
</protein>
<evidence type="ECO:0000259" key="2">
    <source>
        <dbReference type="Pfam" id="PF02517"/>
    </source>
</evidence>
<feature type="domain" description="CAAX prenyl protease 2/Lysostaphin resistance protein A-like" evidence="2">
    <location>
        <begin position="83"/>
        <end position="181"/>
    </location>
</feature>
<keyword evidence="1" id="KW-1133">Transmembrane helix</keyword>
<dbReference type="Pfam" id="PF02517">
    <property type="entry name" value="Rce1-like"/>
    <property type="match status" value="1"/>
</dbReference>
<dbReference type="GO" id="GO:0004175">
    <property type="term" value="F:endopeptidase activity"/>
    <property type="evidence" value="ECO:0007669"/>
    <property type="project" value="UniProtKB-ARBA"/>
</dbReference>
<dbReference type="GO" id="GO:0006508">
    <property type="term" value="P:proteolysis"/>
    <property type="evidence" value="ECO:0007669"/>
    <property type="project" value="UniProtKB-KW"/>
</dbReference>
<keyword evidence="1" id="KW-0472">Membrane</keyword>
<accession>A0A4R4NKP7</accession>
<gene>
    <name evidence="3" type="ORF">E1267_06690</name>
</gene>
<sequence>MALRWSVGGEPAPTALKLALLAAVPTALFWWSRRDPVTLVREPSTAWRRYGPAAPVAAWLVLSYASPLAPPTSDFAATVDTLTLVVTVVVVFLVNALLEEVFYRRWLQTRWEHLLGPWPAIVLSSLLWASWHIGIQGTGDLPRDLASAFVNQGVQGLFLGYLWSRYRLMWPLLVVHGAVNAAPILLGMV</sequence>
<keyword evidence="3" id="KW-0645">Protease</keyword>
<keyword evidence="3" id="KW-0482">Metalloprotease</keyword>
<keyword evidence="3" id="KW-0378">Hydrolase</keyword>
<dbReference type="GO" id="GO:0008237">
    <property type="term" value="F:metallopeptidase activity"/>
    <property type="evidence" value="ECO:0007669"/>
    <property type="project" value="UniProtKB-KW"/>
</dbReference>
<dbReference type="OrthoDB" id="3609935at2"/>
<reference evidence="3 4" key="1">
    <citation type="submission" date="2019-02" db="EMBL/GenBank/DDBJ databases">
        <title>Draft genome sequences of novel Actinobacteria.</title>
        <authorList>
            <person name="Sahin N."/>
            <person name="Ay H."/>
            <person name="Saygin H."/>
        </authorList>
    </citation>
    <scope>NUCLEOTIDE SEQUENCE [LARGE SCALE GENOMIC DNA]</scope>
    <source>
        <strain evidence="3 4">KC201</strain>
    </source>
</reference>
<feature type="transmembrane region" description="Helical" evidence="1">
    <location>
        <begin position="81"/>
        <end position="102"/>
    </location>
</feature>
<keyword evidence="1" id="KW-0812">Transmembrane</keyword>
<feature type="transmembrane region" description="Helical" evidence="1">
    <location>
        <begin position="170"/>
        <end position="188"/>
    </location>
</feature>
<evidence type="ECO:0000256" key="1">
    <source>
        <dbReference type="SAM" id="Phobius"/>
    </source>
</evidence>